<protein>
    <submittedName>
        <fullName evidence="2">Uncharacterized protein</fullName>
    </submittedName>
</protein>
<organism evidence="2 3">
    <name type="scientific">Candidatus Kaiserbacteria bacterium CG10_big_fil_rev_8_21_14_0_10_49_17</name>
    <dbReference type="NCBI Taxonomy" id="1974609"/>
    <lineage>
        <taxon>Bacteria</taxon>
        <taxon>Candidatus Kaiseribacteriota</taxon>
    </lineage>
</organism>
<dbReference type="AlphaFoldDB" id="A0A2M6WE77"/>
<evidence type="ECO:0000256" key="1">
    <source>
        <dbReference type="SAM" id="MobiDB-lite"/>
    </source>
</evidence>
<gene>
    <name evidence="2" type="ORF">COU17_02295</name>
</gene>
<feature type="region of interest" description="Disordered" evidence="1">
    <location>
        <begin position="36"/>
        <end position="60"/>
    </location>
</feature>
<name>A0A2M6WE77_9BACT</name>
<evidence type="ECO:0000313" key="2">
    <source>
        <dbReference type="EMBL" id="PIT91097.1"/>
    </source>
</evidence>
<dbReference type="Proteomes" id="UP000228809">
    <property type="component" value="Unassembled WGS sequence"/>
</dbReference>
<comment type="caution">
    <text evidence="2">The sequence shown here is derived from an EMBL/GenBank/DDBJ whole genome shotgun (WGS) entry which is preliminary data.</text>
</comment>
<accession>A0A2M6WE77</accession>
<dbReference type="EMBL" id="PFBJ01000011">
    <property type="protein sequence ID" value="PIT91097.1"/>
    <property type="molecule type" value="Genomic_DNA"/>
</dbReference>
<reference evidence="3" key="1">
    <citation type="submission" date="2017-09" db="EMBL/GenBank/DDBJ databases">
        <title>Depth-based differentiation of microbial function through sediment-hosted aquifers and enrichment of novel symbionts in the deep terrestrial subsurface.</title>
        <authorList>
            <person name="Probst A.J."/>
            <person name="Ladd B."/>
            <person name="Jarett J.K."/>
            <person name="Geller-Mcgrath D.E."/>
            <person name="Sieber C.M.K."/>
            <person name="Emerson J.B."/>
            <person name="Anantharaman K."/>
            <person name="Thomas B.C."/>
            <person name="Malmstrom R."/>
            <person name="Stieglmeier M."/>
            <person name="Klingl A."/>
            <person name="Woyke T."/>
            <person name="Ryan C.M."/>
            <person name="Banfield J.F."/>
        </authorList>
    </citation>
    <scope>NUCLEOTIDE SEQUENCE [LARGE SCALE GENOMIC DNA]</scope>
</reference>
<sequence length="354" mass="40212">MKMKVVFGGVALGLVVAGGYFFFRYSTPAELLKDETGDAATRSAPEQTAKEDVQSDTLTRNTGTPTWGGYQWTDEGVRDENFSLKRIPQWDSAQSFEGATFRSHVYSLRIPFKDFDEAYEAYNQIEEEIFSNIHSGLEAQGFTPTRFEKQFQTTWVFDRTSENERQVAELQFDLLESDGCVGEECERSVLYATFMFSAPVAIEDIDWYLGTMPRYYHEKSGVSFLYPAGYAPNIQEDGEIIFLELGTPAHEGLGISVRYRNTGLSTAEELASHLRVVDEEIIEKEGFNPDEVSYSVWQEEINGFQLVFHRRDFAGWTGNLYEVYVVFGGGNVLFITTEESNLSLGAMYHSFERL</sequence>
<proteinExistence type="predicted"/>
<evidence type="ECO:0000313" key="3">
    <source>
        <dbReference type="Proteomes" id="UP000228809"/>
    </source>
</evidence>